<dbReference type="GO" id="GO:0005604">
    <property type="term" value="C:basement membrane"/>
    <property type="evidence" value="ECO:0007669"/>
    <property type="project" value="TreeGrafter"/>
</dbReference>
<dbReference type="PANTHER" id="PTHR10574:SF435">
    <property type="entry name" value="LAMININ SUBUNIT GAMMA-1"/>
    <property type="match status" value="1"/>
</dbReference>
<keyword evidence="3" id="KW-1015">Disulfide bond</keyword>
<gene>
    <name evidence="7" type="ORF">TDIB3V08_LOCUS179</name>
</gene>
<evidence type="ECO:0000313" key="7">
    <source>
        <dbReference type="EMBL" id="CAD7193738.1"/>
    </source>
</evidence>
<dbReference type="InterPro" id="IPR008211">
    <property type="entry name" value="Laminin_N"/>
</dbReference>
<evidence type="ECO:0000259" key="6">
    <source>
        <dbReference type="PROSITE" id="PS51117"/>
    </source>
</evidence>
<dbReference type="InterPro" id="IPR050440">
    <property type="entry name" value="Laminin/Netrin_ECM"/>
</dbReference>
<evidence type="ECO:0000256" key="4">
    <source>
        <dbReference type="ARBA" id="ARBA00023180"/>
    </source>
</evidence>
<keyword evidence="1" id="KW-0732">Signal</keyword>
<dbReference type="GO" id="GO:0007411">
    <property type="term" value="P:axon guidance"/>
    <property type="evidence" value="ECO:0007669"/>
    <property type="project" value="TreeGrafter"/>
</dbReference>
<evidence type="ECO:0000256" key="3">
    <source>
        <dbReference type="ARBA" id="ARBA00023157"/>
    </source>
</evidence>
<dbReference type="Pfam" id="PF24973">
    <property type="entry name" value="EGF_LMN_ATRN"/>
    <property type="match status" value="1"/>
</dbReference>
<dbReference type="GO" id="GO:0009888">
    <property type="term" value="P:tissue development"/>
    <property type="evidence" value="ECO:0007669"/>
    <property type="project" value="TreeGrafter"/>
</dbReference>
<dbReference type="Gene3D" id="2.10.25.10">
    <property type="entry name" value="Laminin"/>
    <property type="match status" value="1"/>
</dbReference>
<keyword evidence="5" id="KW-0424">Laminin EGF-like domain</keyword>
<dbReference type="SMART" id="SM00180">
    <property type="entry name" value="EGF_Lam"/>
    <property type="match status" value="1"/>
</dbReference>
<keyword evidence="4" id="KW-0325">Glycoprotein</keyword>
<keyword evidence="2" id="KW-0677">Repeat</keyword>
<dbReference type="InterPro" id="IPR002049">
    <property type="entry name" value="LE_dom"/>
</dbReference>
<reference evidence="7" key="1">
    <citation type="submission" date="2020-11" db="EMBL/GenBank/DDBJ databases">
        <authorList>
            <person name="Tran Van P."/>
        </authorList>
    </citation>
    <scope>NUCLEOTIDE SEQUENCE</scope>
</reference>
<organism evidence="7">
    <name type="scientific">Timema douglasi</name>
    <name type="common">Walking stick</name>
    <dbReference type="NCBI Taxonomy" id="61478"/>
    <lineage>
        <taxon>Eukaryota</taxon>
        <taxon>Metazoa</taxon>
        <taxon>Ecdysozoa</taxon>
        <taxon>Arthropoda</taxon>
        <taxon>Hexapoda</taxon>
        <taxon>Insecta</taxon>
        <taxon>Pterygota</taxon>
        <taxon>Neoptera</taxon>
        <taxon>Polyneoptera</taxon>
        <taxon>Phasmatodea</taxon>
        <taxon>Timematodea</taxon>
        <taxon>Timematoidea</taxon>
        <taxon>Timematidae</taxon>
        <taxon>Timema</taxon>
    </lineage>
</organism>
<feature type="domain" description="Laminin N-terminal" evidence="6">
    <location>
        <begin position="1"/>
        <end position="266"/>
    </location>
</feature>
<evidence type="ECO:0000256" key="5">
    <source>
        <dbReference type="ARBA" id="ARBA00023292"/>
    </source>
</evidence>
<proteinExistence type="predicted"/>
<dbReference type="Pfam" id="PF00055">
    <property type="entry name" value="Laminin_N"/>
    <property type="match status" value="3"/>
</dbReference>
<dbReference type="SMART" id="SM00136">
    <property type="entry name" value="LamNT"/>
    <property type="match status" value="1"/>
</dbReference>
<dbReference type="Gene3D" id="2.60.120.260">
    <property type="entry name" value="Galactose-binding domain-like"/>
    <property type="match status" value="2"/>
</dbReference>
<protein>
    <recommendedName>
        <fullName evidence="6">Laminin N-terminal domain-containing protein</fullName>
    </recommendedName>
</protein>
<evidence type="ECO:0000256" key="1">
    <source>
        <dbReference type="ARBA" id="ARBA00022729"/>
    </source>
</evidence>
<dbReference type="CDD" id="cd00055">
    <property type="entry name" value="EGF_Lam"/>
    <property type="match status" value="1"/>
</dbReference>
<dbReference type="PANTHER" id="PTHR10574">
    <property type="entry name" value="NETRIN/LAMININ-RELATED"/>
    <property type="match status" value="1"/>
</dbReference>
<name>A0A7R8VAL1_TIMDO</name>
<dbReference type="EMBL" id="OA564303">
    <property type="protein sequence ID" value="CAD7193738.1"/>
    <property type="molecule type" value="Genomic_DNA"/>
</dbReference>
<sequence length="585" mass="65002">MIRKAFDITYIRLWFYSPRPESFAIYKRTNEDSPWIPYQFYSATCRDTYGLPDLSSTRQGPEETRALCTAEYSDISPLTGGNVAFSTLEGRPSAYSFENSPDLQVISKEEPLIVIIIFSTASYYPFSATCRDTYGLPDLSSTRQGPEETRALCTAEYSDISPLTGGNVAFSTLEGRPSAYSFENSPDLQIAGSNVSVHSSNTDQLIKRTSVLPRTCVLGALQEWVTATDIRITLDRLNTFGDEVFGDEQVLRSYFYAISDFAVGASLMAWFLALTEKHRKEVTMYRFSWGVLFSEGPLECYQLSVDGQVSPLLLQLPTTTHYPGCKCNGHANKHVSPFQTVDVCSRCKCNGHANKCVSPVQTVNVCFRCKCNDHANKCVSPVQTVNACFRCKCKFYASKCVSPVQTVNACFRCKCNGHASECVSSSSLDGSVRRVCRCEHNTAGPDCNECLPFYNDAPWGRASALDSHECRGLEAWGKSDDVTVYGLATDKGKEERRGSKGVSLRFLSQSDKLGLEVGLGESWSIGWESPNSRPLVVRNTRDKSQLHDLHWFCQVRYETFWLGGGEAVGSTMMKLDTRAVALNHL</sequence>
<dbReference type="PROSITE" id="PS51117">
    <property type="entry name" value="LAMININ_NTER"/>
    <property type="match status" value="1"/>
</dbReference>
<accession>A0A7R8VAL1</accession>
<dbReference type="GO" id="GO:0009887">
    <property type="term" value="P:animal organ morphogenesis"/>
    <property type="evidence" value="ECO:0007669"/>
    <property type="project" value="TreeGrafter"/>
</dbReference>
<evidence type="ECO:0000256" key="2">
    <source>
        <dbReference type="ARBA" id="ARBA00022737"/>
    </source>
</evidence>
<dbReference type="AlphaFoldDB" id="A0A7R8VAL1"/>
<dbReference type="SUPFAM" id="SSF57196">
    <property type="entry name" value="EGF/Laminin"/>
    <property type="match status" value="1"/>
</dbReference>
<dbReference type="InterPro" id="IPR056863">
    <property type="entry name" value="LMN_ATRN_NET-like_EGF"/>
</dbReference>